<evidence type="ECO:0000259" key="1">
    <source>
        <dbReference type="PROSITE" id="PS51819"/>
    </source>
</evidence>
<keyword evidence="3" id="KW-1185">Reference proteome</keyword>
<dbReference type="Gene3D" id="3.10.180.10">
    <property type="entry name" value="2,3-Dihydroxybiphenyl 1,2-Dioxygenase, domain 1"/>
    <property type="match status" value="1"/>
</dbReference>
<protein>
    <submittedName>
        <fullName evidence="2">VOC family protein</fullName>
    </submittedName>
</protein>
<comment type="caution">
    <text evidence="2">The sequence shown here is derived from an EMBL/GenBank/DDBJ whole genome shotgun (WGS) entry which is preliminary data.</text>
</comment>
<evidence type="ECO:0000313" key="3">
    <source>
        <dbReference type="Proteomes" id="UP001500603"/>
    </source>
</evidence>
<dbReference type="EMBL" id="BAABJM010000001">
    <property type="protein sequence ID" value="GAA5047285.1"/>
    <property type="molecule type" value="Genomic_DNA"/>
</dbReference>
<dbReference type="InterPro" id="IPR029068">
    <property type="entry name" value="Glyas_Bleomycin-R_OHBP_Dase"/>
</dbReference>
<evidence type="ECO:0000313" key="2">
    <source>
        <dbReference type="EMBL" id="GAA5047285.1"/>
    </source>
</evidence>
<dbReference type="SUPFAM" id="SSF54593">
    <property type="entry name" value="Glyoxalase/Bleomycin resistance protein/Dihydroxybiphenyl dioxygenase"/>
    <property type="match status" value="1"/>
</dbReference>
<gene>
    <name evidence="2" type="ORF">GCM10023318_13620</name>
</gene>
<dbReference type="Proteomes" id="UP001500603">
    <property type="component" value="Unassembled WGS sequence"/>
</dbReference>
<dbReference type="InterPro" id="IPR037523">
    <property type="entry name" value="VOC_core"/>
</dbReference>
<dbReference type="PANTHER" id="PTHR35908:SF1">
    <property type="entry name" value="CONSERVED PROTEIN"/>
    <property type="match status" value="1"/>
</dbReference>
<reference evidence="3" key="1">
    <citation type="journal article" date="2019" name="Int. J. Syst. Evol. Microbiol.">
        <title>The Global Catalogue of Microorganisms (GCM) 10K type strain sequencing project: providing services to taxonomists for standard genome sequencing and annotation.</title>
        <authorList>
            <consortium name="The Broad Institute Genomics Platform"/>
            <consortium name="The Broad Institute Genome Sequencing Center for Infectious Disease"/>
            <person name="Wu L."/>
            <person name="Ma J."/>
        </authorList>
    </citation>
    <scope>NUCLEOTIDE SEQUENCE [LARGE SCALE GENOMIC DNA]</scope>
    <source>
        <strain evidence="3">JCM 18298</strain>
    </source>
</reference>
<accession>A0ABP9K0B4</accession>
<dbReference type="PANTHER" id="PTHR35908">
    <property type="entry name" value="HYPOTHETICAL FUSION PROTEIN"/>
    <property type="match status" value="1"/>
</dbReference>
<proteinExistence type="predicted"/>
<dbReference type="InterPro" id="IPR041581">
    <property type="entry name" value="Glyoxalase_6"/>
</dbReference>
<name>A0ABP9K0B4_9NOCA</name>
<organism evidence="2 3">
    <name type="scientific">Nocardia callitridis</name>
    <dbReference type="NCBI Taxonomy" id="648753"/>
    <lineage>
        <taxon>Bacteria</taxon>
        <taxon>Bacillati</taxon>
        <taxon>Actinomycetota</taxon>
        <taxon>Actinomycetes</taxon>
        <taxon>Mycobacteriales</taxon>
        <taxon>Nocardiaceae</taxon>
        <taxon>Nocardia</taxon>
    </lineage>
</organism>
<dbReference type="CDD" id="cd06587">
    <property type="entry name" value="VOC"/>
    <property type="match status" value="1"/>
</dbReference>
<dbReference type="Pfam" id="PF18029">
    <property type="entry name" value="Glyoxalase_6"/>
    <property type="match status" value="1"/>
</dbReference>
<feature type="domain" description="VOC" evidence="1">
    <location>
        <begin position="16"/>
        <end position="130"/>
    </location>
</feature>
<sequence>MVPGQEIGGSVGAIATFGAVSLDSADTRQLGRFYCALLNFEVVHESDELVVLRGGGVLLTVERVEEHRVPDWPGNEVPKQMHLDLFVDDLDAAERAAIEIGAVKPDFQPAPQRWRVLLDPSGHPFCLTIRP</sequence>
<dbReference type="PROSITE" id="PS51819">
    <property type="entry name" value="VOC"/>
    <property type="match status" value="1"/>
</dbReference>